<dbReference type="PANTHER" id="PTHR46712">
    <property type="entry name" value="PHOSPHATIDYLGLYCEROPHOSPHATASE AND PROTEIN-TYROSINE PHOSPHATASE 1"/>
    <property type="match status" value="1"/>
</dbReference>
<reference evidence="25" key="1">
    <citation type="submission" date="2025-08" db="UniProtKB">
        <authorList>
            <consortium name="Ensembl"/>
        </authorList>
    </citation>
    <scope>IDENTIFICATION</scope>
</reference>
<dbReference type="OMA" id="HESACMV"/>
<comment type="subcellular location">
    <subcellularLocation>
        <location evidence="1">Membrane</location>
    </subcellularLocation>
</comment>
<keyword evidence="4" id="KW-0378">Hydrolase</keyword>
<comment type="catalytic activity">
    <reaction evidence="14">
        <text>a 1,2-diacyl-sn-glycero-3-phospho-(1'-sn-glycero-3'-phosphate) + H2O = a 1,2-diacyl-sn-glycero-3-phospho-(1'-sn-glycerol) + phosphate</text>
        <dbReference type="Rhea" id="RHEA:33751"/>
        <dbReference type="ChEBI" id="CHEBI:15377"/>
        <dbReference type="ChEBI" id="CHEBI:43474"/>
        <dbReference type="ChEBI" id="CHEBI:60110"/>
        <dbReference type="ChEBI" id="CHEBI:64716"/>
        <dbReference type="EC" id="3.1.3.27"/>
    </reaction>
    <physiologicalReaction direction="left-to-right" evidence="14">
        <dbReference type="Rhea" id="RHEA:33752"/>
    </physiologicalReaction>
</comment>
<dbReference type="GO" id="GO:0004722">
    <property type="term" value="F:protein serine/threonine phosphatase activity"/>
    <property type="evidence" value="ECO:0007669"/>
    <property type="project" value="UniProtKB-EC"/>
</dbReference>
<dbReference type="PANTHER" id="PTHR46712:SF1">
    <property type="entry name" value="PHOSPHATIDYLGLYCEROPHOSPHATASE AND PROTEIN-TYROSINE PHOSPHATASE 1"/>
    <property type="match status" value="1"/>
</dbReference>
<dbReference type="SUPFAM" id="SSF52799">
    <property type="entry name" value="(Phosphotyrosine protein) phosphatases II"/>
    <property type="match status" value="1"/>
</dbReference>
<dbReference type="FunFam" id="3.90.190.10:FF:000060">
    <property type="entry name" value="Phosphatidylglycerophosphatase and protein-tyrosine phosphatase 1"/>
    <property type="match status" value="1"/>
</dbReference>
<dbReference type="Gene3D" id="3.90.190.10">
    <property type="entry name" value="Protein tyrosine phosphatase superfamily"/>
    <property type="match status" value="1"/>
</dbReference>
<feature type="domain" description="Tyrosine-protein phosphatase" evidence="23">
    <location>
        <begin position="30"/>
        <end position="179"/>
    </location>
</feature>
<evidence type="ECO:0000256" key="7">
    <source>
        <dbReference type="ARBA" id="ARBA00023136"/>
    </source>
</evidence>
<keyword evidence="5" id="KW-0904">Protein phosphatase</keyword>
<dbReference type="PROSITE" id="PS50054">
    <property type="entry name" value="TYR_PHOSPHATASE_DUAL"/>
    <property type="match status" value="1"/>
</dbReference>
<comment type="catalytic activity">
    <reaction evidence="12">
        <text>O-phospho-L-seryl-[protein] + H2O = L-seryl-[protein] + phosphate</text>
        <dbReference type="Rhea" id="RHEA:20629"/>
        <dbReference type="Rhea" id="RHEA-COMP:9863"/>
        <dbReference type="Rhea" id="RHEA-COMP:11604"/>
        <dbReference type="ChEBI" id="CHEBI:15377"/>
        <dbReference type="ChEBI" id="CHEBI:29999"/>
        <dbReference type="ChEBI" id="CHEBI:43474"/>
        <dbReference type="ChEBI" id="CHEBI:83421"/>
        <dbReference type="EC" id="3.1.3.16"/>
    </reaction>
    <physiologicalReaction direction="left-to-right" evidence="12">
        <dbReference type="Rhea" id="RHEA:20630"/>
    </physiologicalReaction>
</comment>
<dbReference type="GeneTree" id="ENSGT00390000014065"/>
<evidence type="ECO:0000256" key="17">
    <source>
        <dbReference type="ARBA" id="ARBA00052632"/>
    </source>
</evidence>
<keyword evidence="8" id="KW-0594">Phospholipid biosynthesis</keyword>
<reference evidence="25" key="2">
    <citation type="submission" date="2025-09" db="UniProtKB">
        <authorList>
            <consortium name="Ensembl"/>
        </authorList>
    </citation>
    <scope>IDENTIFICATION</scope>
</reference>
<evidence type="ECO:0000256" key="11">
    <source>
        <dbReference type="ARBA" id="ARBA00024224"/>
    </source>
</evidence>
<evidence type="ECO:0000256" key="15">
    <source>
        <dbReference type="ARBA" id="ARBA00051818"/>
    </source>
</evidence>
<dbReference type="InterPro" id="IPR016130">
    <property type="entry name" value="Tyr_Pase_AS"/>
</dbReference>
<keyword evidence="26" id="KW-1185">Reference proteome</keyword>
<feature type="domain" description="Tyrosine specific protein phosphatases" evidence="24">
    <location>
        <begin position="102"/>
        <end position="170"/>
    </location>
</feature>
<evidence type="ECO:0000256" key="19">
    <source>
        <dbReference type="ARBA" id="ARBA00055472"/>
    </source>
</evidence>
<keyword evidence="3" id="KW-0444">Lipid biosynthesis</keyword>
<dbReference type="GO" id="GO:0008962">
    <property type="term" value="F:phosphatidylglycerophosphatase activity"/>
    <property type="evidence" value="ECO:0007669"/>
    <property type="project" value="UniProtKB-EC"/>
</dbReference>
<evidence type="ECO:0000259" key="23">
    <source>
        <dbReference type="PROSITE" id="PS50054"/>
    </source>
</evidence>
<comment type="pathway">
    <text evidence="10">Phospholipid metabolism; phosphatidylglycerol biosynthesis; phosphatidylglycerol from CDP-diacylglycerol: step 2/2.</text>
</comment>
<dbReference type="EC" id="3.1.3.27" evidence="11"/>
<comment type="catalytic activity">
    <reaction evidence="16">
        <text>1,2-dibutyryl-sn-glycero-3-phospho-(1D-myo-inositol-5-phosphate) + H2O = 1,2-dibutyryl-sn-glycero-3-phospho-(1D-myo-inositol) + phosphate</text>
        <dbReference type="Rhea" id="RHEA:42584"/>
        <dbReference type="ChEBI" id="CHEBI:15377"/>
        <dbReference type="ChEBI" id="CHEBI:43474"/>
        <dbReference type="ChEBI" id="CHEBI:82605"/>
        <dbReference type="ChEBI" id="CHEBI:82606"/>
    </reaction>
    <physiologicalReaction direction="left-to-right" evidence="16">
        <dbReference type="Rhea" id="RHEA:42585"/>
    </physiologicalReaction>
</comment>
<evidence type="ECO:0000256" key="8">
    <source>
        <dbReference type="ARBA" id="ARBA00023209"/>
    </source>
</evidence>
<dbReference type="Pfam" id="PF00782">
    <property type="entry name" value="DSPc"/>
    <property type="match status" value="1"/>
</dbReference>
<dbReference type="GO" id="GO:0005737">
    <property type="term" value="C:cytoplasm"/>
    <property type="evidence" value="ECO:0007669"/>
    <property type="project" value="UniProtKB-ARBA"/>
</dbReference>
<dbReference type="PROSITE" id="PS50056">
    <property type="entry name" value="TYR_PHOSPHATASE_2"/>
    <property type="match status" value="1"/>
</dbReference>
<comment type="catalytic activity">
    <reaction evidence="17">
        <text>1,2-di-(9Z-octadecenoyl)-sn-glycero-3-phospho-(1'-sn-glycerol-3'-phosphate) + H2O = 1,2-di-(9Z-octadecenoyl)-sn-glycero-3-phospho-(1'-sn-glycerol) + phosphate</text>
        <dbReference type="Rhea" id="RHEA:42304"/>
        <dbReference type="ChEBI" id="CHEBI:15377"/>
        <dbReference type="ChEBI" id="CHEBI:43474"/>
        <dbReference type="ChEBI" id="CHEBI:75163"/>
        <dbReference type="ChEBI" id="CHEBI:78907"/>
    </reaction>
    <physiologicalReaction direction="left-to-right" evidence="17">
        <dbReference type="Rhea" id="RHEA:42305"/>
    </physiologicalReaction>
</comment>
<evidence type="ECO:0000256" key="2">
    <source>
        <dbReference type="ARBA" id="ARBA00005189"/>
    </source>
</evidence>
<sequence>MHLSEVFARVAFYPTLVYNVMVSRLTKRPWYHRVDDTVLLGALPFRSMVPHLMQVEKVRAVVSMNEDYEMRFLVNTEDEWRAAGVETLRLSTVDLVATPTVDKLRRGVAFVRRHHVLGNSVYVHCKAGRCRSATLVAAYLVHVHGWTPEQACKHLMCIRPHVLLRSAQISPVILLRSAK</sequence>
<accession>A0A8C4NN10</accession>
<evidence type="ECO:0000256" key="1">
    <source>
        <dbReference type="ARBA" id="ARBA00004370"/>
    </source>
</evidence>
<evidence type="ECO:0000256" key="22">
    <source>
        <dbReference type="ARBA" id="ARBA00082724"/>
    </source>
</evidence>
<dbReference type="InterPro" id="IPR000387">
    <property type="entry name" value="Tyr_Pase_dom"/>
</dbReference>
<comment type="subunit">
    <text evidence="20">Interacts with STYXL1; the interaction inhibits PTPMT1 catalytic activity.</text>
</comment>
<name>A0A8C4NN10_EPTBU</name>
<evidence type="ECO:0000256" key="20">
    <source>
        <dbReference type="ARBA" id="ARBA00065692"/>
    </source>
</evidence>
<keyword evidence="9" id="KW-1208">Phospholipid metabolism</keyword>
<dbReference type="InterPro" id="IPR020422">
    <property type="entry name" value="TYR_PHOSPHATASE_DUAL_dom"/>
</dbReference>
<comment type="function">
    <text evidence="19">Lipid phosphatase which dephosphorylates phosphatidylglycerophosphate (PGP) to phosphatidylglycerol (PG). PGP is an essential intermediate in the biosynthetic pathway of cardiolipin, a mitochondrial-specific phospholipid regulating the membrane integrity and activities of the organelle. Has also been shown to display phosphatase activity toward phosphoprotein substrates, specifically mediates dephosphorylation of mitochondrial proteins, thereby playing an essential role in ATP production. Has probably a preference for proteins phosphorylated on Ser and/or Thr residues compared to proteins phosphorylated on Tyr residues. Probably involved in regulation of insulin secretion in pancreatic beta cells. May prevent intrinsic apoptosis, probably by regulating mitochondrial membrane integrity.</text>
</comment>
<evidence type="ECO:0000256" key="6">
    <source>
        <dbReference type="ARBA" id="ARBA00023098"/>
    </source>
</evidence>
<dbReference type="GO" id="GO:0004439">
    <property type="term" value="F:phosphatidylinositol-4,5-bisphosphate 5-phosphatase activity"/>
    <property type="evidence" value="ECO:0007669"/>
    <property type="project" value="TreeGrafter"/>
</dbReference>
<comment type="catalytic activity">
    <reaction evidence="18">
        <text>1,2-dioctanoyl-sn-glycero-3-phospho-(1D-myo-inositol-5-phosphate) + H2O = 1,2-dioctanoyl-sn-glycero-3-phospho-(1D-myo-inositol) + phosphate</text>
        <dbReference type="Rhea" id="RHEA:42308"/>
        <dbReference type="ChEBI" id="CHEBI:15377"/>
        <dbReference type="ChEBI" id="CHEBI:43474"/>
        <dbReference type="ChEBI" id="CHEBI:65221"/>
        <dbReference type="ChEBI" id="CHEBI:78911"/>
    </reaction>
    <physiologicalReaction direction="left-to-right" evidence="18">
        <dbReference type="Rhea" id="RHEA:42309"/>
    </physiologicalReaction>
</comment>
<dbReference type="CDD" id="cd14524">
    <property type="entry name" value="PTPMT1"/>
    <property type="match status" value="1"/>
</dbReference>
<dbReference type="AlphaFoldDB" id="A0A8C4NN10"/>
<proteinExistence type="predicted"/>
<comment type="pathway">
    <text evidence="2">Lipid metabolism.</text>
</comment>
<evidence type="ECO:0000256" key="14">
    <source>
        <dbReference type="ARBA" id="ARBA00050944"/>
    </source>
</evidence>
<comment type="catalytic activity">
    <reaction evidence="13">
        <text>O-phospho-L-threonyl-[protein] + H2O = L-threonyl-[protein] + phosphate</text>
        <dbReference type="Rhea" id="RHEA:47004"/>
        <dbReference type="Rhea" id="RHEA-COMP:11060"/>
        <dbReference type="Rhea" id="RHEA-COMP:11605"/>
        <dbReference type="ChEBI" id="CHEBI:15377"/>
        <dbReference type="ChEBI" id="CHEBI:30013"/>
        <dbReference type="ChEBI" id="CHEBI:43474"/>
        <dbReference type="ChEBI" id="CHEBI:61977"/>
        <dbReference type="EC" id="3.1.3.16"/>
    </reaction>
    <physiologicalReaction direction="left-to-right" evidence="13">
        <dbReference type="Rhea" id="RHEA:47005"/>
    </physiologicalReaction>
</comment>
<dbReference type="InterPro" id="IPR044596">
    <property type="entry name" value="PTPMT1-like"/>
</dbReference>
<organism evidence="25 26">
    <name type="scientific">Eptatretus burgeri</name>
    <name type="common">Inshore hagfish</name>
    <dbReference type="NCBI Taxonomy" id="7764"/>
    <lineage>
        <taxon>Eukaryota</taxon>
        <taxon>Metazoa</taxon>
        <taxon>Chordata</taxon>
        <taxon>Craniata</taxon>
        <taxon>Vertebrata</taxon>
        <taxon>Cyclostomata</taxon>
        <taxon>Myxini</taxon>
        <taxon>Myxiniformes</taxon>
        <taxon>Myxinidae</taxon>
        <taxon>Eptatretinae</taxon>
        <taxon>Eptatretus</taxon>
    </lineage>
</organism>
<dbReference type="PROSITE" id="PS00383">
    <property type="entry name" value="TYR_PHOSPHATASE_1"/>
    <property type="match status" value="1"/>
</dbReference>
<evidence type="ECO:0000256" key="16">
    <source>
        <dbReference type="ARBA" id="ARBA00052505"/>
    </source>
</evidence>
<evidence type="ECO:0000256" key="10">
    <source>
        <dbReference type="ARBA" id="ARBA00024192"/>
    </source>
</evidence>
<dbReference type="GO" id="GO:0016020">
    <property type="term" value="C:membrane"/>
    <property type="evidence" value="ECO:0007669"/>
    <property type="project" value="UniProtKB-SubCell"/>
</dbReference>
<evidence type="ECO:0000256" key="5">
    <source>
        <dbReference type="ARBA" id="ARBA00022912"/>
    </source>
</evidence>
<dbReference type="InterPro" id="IPR000340">
    <property type="entry name" value="Dual-sp_phosphatase_cat-dom"/>
</dbReference>
<evidence type="ECO:0000256" key="3">
    <source>
        <dbReference type="ARBA" id="ARBA00022516"/>
    </source>
</evidence>
<evidence type="ECO:0000256" key="21">
    <source>
        <dbReference type="ARBA" id="ARBA00069309"/>
    </source>
</evidence>
<evidence type="ECO:0000256" key="12">
    <source>
        <dbReference type="ARBA" id="ARBA00047986"/>
    </source>
</evidence>
<dbReference type="SMART" id="SM00195">
    <property type="entry name" value="DSPc"/>
    <property type="match status" value="1"/>
</dbReference>
<dbReference type="Ensembl" id="ENSEBUT00000006930.1">
    <property type="protein sequence ID" value="ENSEBUP00000006474.1"/>
    <property type="gene ID" value="ENSEBUG00000004283.1"/>
</dbReference>
<keyword evidence="7" id="KW-0472">Membrane</keyword>
<comment type="catalytic activity">
    <reaction evidence="15">
        <text>a 1-acyl-2-hexanoyl-sn-glycero-3-phospho-(1D-myo-inositol-5-phosphate) + H2O = a 1-acyl-2-hexanoyl-sn-glycero-3-phospho-(1D-myo-inositol) + phosphate</text>
        <dbReference type="Rhea" id="RHEA:42320"/>
        <dbReference type="ChEBI" id="CHEBI:15377"/>
        <dbReference type="ChEBI" id="CHEBI:43474"/>
        <dbReference type="ChEBI" id="CHEBI:78930"/>
        <dbReference type="ChEBI" id="CHEBI:78931"/>
    </reaction>
    <physiologicalReaction direction="left-to-right" evidence="15">
        <dbReference type="Rhea" id="RHEA:42321"/>
    </physiologicalReaction>
</comment>
<protein>
    <recommendedName>
        <fullName evidence="21">Phosphatidylglycerophosphatase and protein-tyrosine phosphatase 1</fullName>
        <ecNumber evidence="11">3.1.3.27</ecNumber>
    </recommendedName>
    <alternativeName>
        <fullName evidence="22">Protein-tyrosine phosphatase mitochondrial 1</fullName>
    </alternativeName>
</protein>
<evidence type="ECO:0000313" key="26">
    <source>
        <dbReference type="Proteomes" id="UP000694388"/>
    </source>
</evidence>
<evidence type="ECO:0000256" key="9">
    <source>
        <dbReference type="ARBA" id="ARBA00023264"/>
    </source>
</evidence>
<evidence type="ECO:0000313" key="25">
    <source>
        <dbReference type="Ensembl" id="ENSEBUP00000006474.1"/>
    </source>
</evidence>
<dbReference type="InterPro" id="IPR042165">
    <property type="entry name" value="PTPMT1"/>
</dbReference>
<dbReference type="InterPro" id="IPR029021">
    <property type="entry name" value="Prot-tyrosine_phosphatase-like"/>
</dbReference>
<keyword evidence="6" id="KW-0443">Lipid metabolism</keyword>
<dbReference type="GO" id="GO:0008654">
    <property type="term" value="P:phospholipid biosynthetic process"/>
    <property type="evidence" value="ECO:0007669"/>
    <property type="project" value="UniProtKB-KW"/>
</dbReference>
<evidence type="ECO:0000256" key="4">
    <source>
        <dbReference type="ARBA" id="ARBA00022801"/>
    </source>
</evidence>
<dbReference type="Proteomes" id="UP000694388">
    <property type="component" value="Unplaced"/>
</dbReference>
<evidence type="ECO:0000256" key="18">
    <source>
        <dbReference type="ARBA" id="ARBA00052780"/>
    </source>
</evidence>
<evidence type="ECO:0000256" key="13">
    <source>
        <dbReference type="ARBA" id="ARBA00048832"/>
    </source>
</evidence>
<evidence type="ECO:0000259" key="24">
    <source>
        <dbReference type="PROSITE" id="PS50056"/>
    </source>
</evidence>